<reference evidence="1 2" key="2">
    <citation type="submission" date="2018-11" db="EMBL/GenBank/DDBJ databases">
        <authorList>
            <consortium name="Pathogen Informatics"/>
        </authorList>
    </citation>
    <scope>NUCLEOTIDE SEQUENCE [LARGE SCALE GENOMIC DNA]</scope>
</reference>
<protein>
    <submittedName>
        <fullName evidence="1 3">Uncharacterized protein</fullName>
    </submittedName>
</protein>
<dbReference type="AlphaFoldDB" id="A0A183UY12"/>
<dbReference type="Proteomes" id="UP000050794">
    <property type="component" value="Unassembled WGS sequence"/>
</dbReference>
<evidence type="ECO:0000313" key="1">
    <source>
        <dbReference type="EMBL" id="VDM44703.1"/>
    </source>
</evidence>
<sequence>MVALERAKLIVLKFKLDRERGNSWTWQPRHVARSSVTNRERPSHHTYVRHGVYERIFRSMQNSGGWWVNRGSVVKEERRSEAKRRQQHAMHSYDL</sequence>
<accession>A0A183UY12</accession>
<keyword evidence="2" id="KW-1185">Reference proteome</keyword>
<dbReference type="EMBL" id="UYWY01021696">
    <property type="protein sequence ID" value="VDM44703.1"/>
    <property type="molecule type" value="Genomic_DNA"/>
</dbReference>
<name>A0A183UY12_TOXCA</name>
<evidence type="ECO:0000313" key="2">
    <source>
        <dbReference type="Proteomes" id="UP000050794"/>
    </source>
</evidence>
<proteinExistence type="predicted"/>
<dbReference type="WBParaSite" id="TCNE_0001338201-mRNA-1">
    <property type="protein sequence ID" value="TCNE_0001338201-mRNA-1"/>
    <property type="gene ID" value="TCNE_0001338201"/>
</dbReference>
<organism evidence="2 3">
    <name type="scientific">Toxocara canis</name>
    <name type="common">Canine roundworm</name>
    <dbReference type="NCBI Taxonomy" id="6265"/>
    <lineage>
        <taxon>Eukaryota</taxon>
        <taxon>Metazoa</taxon>
        <taxon>Ecdysozoa</taxon>
        <taxon>Nematoda</taxon>
        <taxon>Chromadorea</taxon>
        <taxon>Rhabditida</taxon>
        <taxon>Spirurina</taxon>
        <taxon>Ascaridomorpha</taxon>
        <taxon>Ascaridoidea</taxon>
        <taxon>Toxocaridae</taxon>
        <taxon>Toxocara</taxon>
    </lineage>
</organism>
<reference evidence="3" key="1">
    <citation type="submission" date="2016-06" db="UniProtKB">
        <authorList>
            <consortium name="WormBaseParasite"/>
        </authorList>
    </citation>
    <scope>IDENTIFICATION</scope>
</reference>
<evidence type="ECO:0000313" key="3">
    <source>
        <dbReference type="WBParaSite" id="TCNE_0001338201-mRNA-1"/>
    </source>
</evidence>
<gene>
    <name evidence="1" type="ORF">TCNE_LOCUS13382</name>
</gene>